<evidence type="ECO:0000313" key="4">
    <source>
        <dbReference type="Proteomes" id="UP000800039"/>
    </source>
</evidence>
<dbReference type="InterPro" id="IPR012337">
    <property type="entry name" value="RNaseH-like_sf"/>
</dbReference>
<dbReference type="RefSeq" id="XP_040786666.1">
    <property type="nucleotide sequence ID" value="XM_040937980.1"/>
</dbReference>
<dbReference type="Pfam" id="PF00075">
    <property type="entry name" value="RNase_H"/>
    <property type="match status" value="1"/>
</dbReference>
<dbReference type="AlphaFoldDB" id="A0A9P4L7H1"/>
<evidence type="ECO:0000313" key="3">
    <source>
        <dbReference type="EMBL" id="KAF1844103.1"/>
    </source>
</evidence>
<evidence type="ECO:0000259" key="2">
    <source>
        <dbReference type="PROSITE" id="PS50879"/>
    </source>
</evidence>
<dbReference type="GO" id="GO:0003676">
    <property type="term" value="F:nucleic acid binding"/>
    <property type="evidence" value="ECO:0007669"/>
    <property type="project" value="InterPro"/>
</dbReference>
<feature type="region of interest" description="Disordered" evidence="1">
    <location>
        <begin position="426"/>
        <end position="445"/>
    </location>
</feature>
<dbReference type="InterPro" id="IPR002156">
    <property type="entry name" value="RNaseH_domain"/>
</dbReference>
<sequence>MTRAKNRTAKVRPGLKSYLERAHLLHEDDFKVQLPPTIPKIRIQIRTRKHGQFKLVHITRAEWQTLHSEARSRRRRLFISTIPDDCTFAGQIILPDADDARKADAFRLSDIKEAWKEGRAAVYWVDGSLRKGILAAGVVWQDNQHTYTASYRLGRDTGDSGDAEVFAIAAGLGKAKKEVERGTRIELVRIFSDALCILQGLRNRTCETLGPMLKERMALQAVYERAEWLSAQGIRVQLVWVKGHSGSDGNAMADEAATLGVKQQVASYATTKEEIRVMTHADVPTTWQELGSDWADEWLWRANRNFYDVPTRLEERRKTQNRRLYEDSELDEHFGEVTASEVSDLSDDVPTYAPLEGSSLDQQVAALELHIRQRGEKIADLRLEIAKISERKLQMIRDLDLMQTEQRRDQSYCSRMAQHMPELRRTPCSEEDDTQHQPDDSLQQPVLQNQATPSPRHVETAPTHSHGSHDDSGPGSFGGETRESSSSKPGQTQKEPAADEPHMEVVQPASATPGNVTIDPLLLETRRRYDVRVLQIADLKQSIADAKTGSTCDFLAKVEAKLELEQASLWQKITSQVAETPAQGNEAEAQEGEQQLFRSLAVPEHKTSEQFESPNERWVGGTLLSLLENEGVQGVQDARPPPTAAPNNDDTKLSPKAKEVVHAKMLESWIGQSNYDVFGNNVNARKLRNLEAKQSRDEDRVREWARQPDALETLPDLSTRMDQGVGLDHTPSHFPVTHRRQHPSASILQKFLGLEHRGARLEKIKNLEAVLRGLTRA</sequence>
<feature type="domain" description="RNase H type-1" evidence="2">
    <location>
        <begin position="117"/>
        <end position="262"/>
    </location>
</feature>
<comment type="caution">
    <text evidence="3">The sequence shown here is derived from an EMBL/GenBank/DDBJ whole genome shotgun (WGS) entry which is preliminary data.</text>
</comment>
<dbReference type="GO" id="GO:0004523">
    <property type="term" value="F:RNA-DNA hybrid ribonuclease activity"/>
    <property type="evidence" value="ECO:0007669"/>
    <property type="project" value="InterPro"/>
</dbReference>
<gene>
    <name evidence="3" type="ORF">K460DRAFT_419061</name>
</gene>
<protein>
    <recommendedName>
        <fullName evidence="2">RNase H type-1 domain-containing protein</fullName>
    </recommendedName>
</protein>
<proteinExistence type="predicted"/>
<dbReference type="OrthoDB" id="4729724at2759"/>
<dbReference type="EMBL" id="ML976617">
    <property type="protein sequence ID" value="KAF1844103.1"/>
    <property type="molecule type" value="Genomic_DNA"/>
</dbReference>
<dbReference type="GeneID" id="63855230"/>
<name>A0A9P4L7H1_9PLEO</name>
<dbReference type="CDD" id="cd09276">
    <property type="entry name" value="Rnase_HI_RT_non_LTR"/>
    <property type="match status" value="1"/>
</dbReference>
<reference evidence="3" key="1">
    <citation type="submission" date="2020-01" db="EMBL/GenBank/DDBJ databases">
        <authorList>
            <consortium name="DOE Joint Genome Institute"/>
            <person name="Haridas S."/>
            <person name="Albert R."/>
            <person name="Binder M."/>
            <person name="Bloem J."/>
            <person name="Labutti K."/>
            <person name="Salamov A."/>
            <person name="Andreopoulos B."/>
            <person name="Baker S.E."/>
            <person name="Barry K."/>
            <person name="Bills G."/>
            <person name="Bluhm B.H."/>
            <person name="Cannon C."/>
            <person name="Castanera R."/>
            <person name="Culley D.E."/>
            <person name="Daum C."/>
            <person name="Ezra D."/>
            <person name="Gonzalez J.B."/>
            <person name="Henrissat B."/>
            <person name="Kuo A."/>
            <person name="Liang C."/>
            <person name="Lipzen A."/>
            <person name="Lutzoni F."/>
            <person name="Magnuson J."/>
            <person name="Mondo S."/>
            <person name="Nolan M."/>
            <person name="Ohm R."/>
            <person name="Pangilinan J."/>
            <person name="Park H.-J."/>
            <person name="Ramirez L."/>
            <person name="Alfaro M."/>
            <person name="Sun H."/>
            <person name="Tritt A."/>
            <person name="Yoshinaga Y."/>
            <person name="Zwiers L.-H."/>
            <person name="Turgeon B.G."/>
            <person name="Goodwin S.B."/>
            <person name="Spatafora J.W."/>
            <person name="Crous P.W."/>
            <person name="Grigoriev I.V."/>
        </authorList>
    </citation>
    <scope>NUCLEOTIDE SEQUENCE</scope>
    <source>
        <strain evidence="3">CBS 394.84</strain>
    </source>
</reference>
<dbReference type="SUPFAM" id="SSF53098">
    <property type="entry name" value="Ribonuclease H-like"/>
    <property type="match status" value="1"/>
</dbReference>
<feature type="region of interest" description="Disordered" evidence="1">
    <location>
        <begin position="632"/>
        <end position="653"/>
    </location>
</feature>
<feature type="compositionally biased region" description="Basic and acidic residues" evidence="1">
    <location>
        <begin position="426"/>
        <end position="439"/>
    </location>
</feature>
<dbReference type="PROSITE" id="PS50879">
    <property type="entry name" value="RNASE_H_1"/>
    <property type="match status" value="1"/>
</dbReference>
<feature type="region of interest" description="Disordered" evidence="1">
    <location>
        <begin position="450"/>
        <end position="516"/>
    </location>
</feature>
<accession>A0A9P4L7H1</accession>
<keyword evidence="4" id="KW-1185">Reference proteome</keyword>
<organism evidence="3 4">
    <name type="scientific">Cucurbitaria berberidis CBS 394.84</name>
    <dbReference type="NCBI Taxonomy" id="1168544"/>
    <lineage>
        <taxon>Eukaryota</taxon>
        <taxon>Fungi</taxon>
        <taxon>Dikarya</taxon>
        <taxon>Ascomycota</taxon>
        <taxon>Pezizomycotina</taxon>
        <taxon>Dothideomycetes</taxon>
        <taxon>Pleosporomycetidae</taxon>
        <taxon>Pleosporales</taxon>
        <taxon>Pleosporineae</taxon>
        <taxon>Cucurbitariaceae</taxon>
        <taxon>Cucurbitaria</taxon>
    </lineage>
</organism>
<evidence type="ECO:0000256" key="1">
    <source>
        <dbReference type="SAM" id="MobiDB-lite"/>
    </source>
</evidence>
<dbReference type="Proteomes" id="UP000800039">
    <property type="component" value="Unassembled WGS sequence"/>
</dbReference>
<dbReference type="Gene3D" id="3.30.420.10">
    <property type="entry name" value="Ribonuclease H-like superfamily/Ribonuclease H"/>
    <property type="match status" value="1"/>
</dbReference>
<dbReference type="InterPro" id="IPR036397">
    <property type="entry name" value="RNaseH_sf"/>
</dbReference>